<keyword evidence="2" id="KW-0238">DNA-binding</keyword>
<reference evidence="5 8" key="3">
    <citation type="submission" date="2018-07" db="EMBL/GenBank/DDBJ databases">
        <title>Leeuwenhoekiella genomics.</title>
        <authorList>
            <person name="Tahon G."/>
            <person name="Willems A."/>
        </authorList>
    </citation>
    <scope>NUCLEOTIDE SEQUENCE [LARGE SCALE GENOMIC DNA]</scope>
    <source>
        <strain evidence="5 8">LMG 24856</strain>
    </source>
</reference>
<keyword evidence="8" id="KW-1185">Reference proteome</keyword>
<organism evidence="6 7">
    <name type="scientific">Leeuwenhoekiella palythoae</name>
    <dbReference type="NCBI Taxonomy" id="573501"/>
    <lineage>
        <taxon>Bacteria</taxon>
        <taxon>Pseudomonadati</taxon>
        <taxon>Bacteroidota</taxon>
        <taxon>Flavobacteriia</taxon>
        <taxon>Flavobacteriales</taxon>
        <taxon>Flavobacteriaceae</taxon>
        <taxon>Leeuwenhoekiella</taxon>
    </lineage>
</organism>
<reference evidence="6" key="2">
    <citation type="submission" date="2016-11" db="EMBL/GenBank/DDBJ databases">
        <authorList>
            <person name="Jaros S."/>
            <person name="Januszkiewicz K."/>
            <person name="Wedrychowicz H."/>
        </authorList>
    </citation>
    <scope>NUCLEOTIDE SEQUENCE [LARGE SCALE GENOMIC DNA]</scope>
    <source>
        <strain evidence="6">DSM 19859</strain>
    </source>
</reference>
<evidence type="ECO:0000259" key="4">
    <source>
        <dbReference type="PROSITE" id="PS50932"/>
    </source>
</evidence>
<gene>
    <name evidence="5" type="ORF">DSM01_2120</name>
    <name evidence="6" type="ORF">SAMN04487999_0355</name>
</gene>
<dbReference type="RefSeq" id="WP_072979710.1">
    <property type="nucleotide sequence ID" value="NZ_CAXPJH010000006.1"/>
</dbReference>
<sequence>MKKKRPSLKDIAEVLNVSTTTVSFVLNGKGKEKKISDELIAKVEAYLKEINYKPNLVARSLRTGSTRILVFMVEDISNHFFSKVGRLIEDISYKNDYRVLFCSTENDLKRTQDLIQVFHERQVDGFIIVPPPGIQEDIENLIESEMPVILFDRKIPEIDCDYVIINNFEGAKNSSEHLIDSGFKNIAFITIDLDQVQMHDREAGYIAAMNEAGLTPNILKLPYNTSTVGSSRETMKEFINNSKDLDAIFFATNYLSQSGLKGIHQIDTQLIDKLGIVSFDDSGFFEMYSPTISAFAQPVEDMAENLMRIMFQKLKNKGNAKPEQLVLEGTLVKRESSKAKVV</sequence>
<feature type="domain" description="HTH lacI-type" evidence="4">
    <location>
        <begin position="6"/>
        <end position="63"/>
    </location>
</feature>
<evidence type="ECO:0000256" key="1">
    <source>
        <dbReference type="ARBA" id="ARBA00023015"/>
    </source>
</evidence>
<dbReference type="GO" id="GO:0003700">
    <property type="term" value="F:DNA-binding transcription factor activity"/>
    <property type="evidence" value="ECO:0007669"/>
    <property type="project" value="TreeGrafter"/>
</dbReference>
<dbReference type="PROSITE" id="PS50932">
    <property type="entry name" value="HTH_LACI_2"/>
    <property type="match status" value="1"/>
</dbReference>
<evidence type="ECO:0000313" key="6">
    <source>
        <dbReference type="EMBL" id="SHH50105.1"/>
    </source>
</evidence>
<dbReference type="Gene3D" id="1.10.260.40">
    <property type="entry name" value="lambda repressor-like DNA-binding domains"/>
    <property type="match status" value="1"/>
</dbReference>
<keyword evidence="3" id="KW-0804">Transcription</keyword>
<dbReference type="OrthoDB" id="9803256at2"/>
<dbReference type="Pfam" id="PF13377">
    <property type="entry name" value="Peripla_BP_3"/>
    <property type="match status" value="1"/>
</dbReference>
<dbReference type="InterPro" id="IPR000843">
    <property type="entry name" value="HTH_LacI"/>
</dbReference>
<dbReference type="Proteomes" id="UP000184240">
    <property type="component" value="Unassembled WGS sequence"/>
</dbReference>
<dbReference type="GO" id="GO:0000976">
    <property type="term" value="F:transcription cis-regulatory region binding"/>
    <property type="evidence" value="ECO:0007669"/>
    <property type="project" value="TreeGrafter"/>
</dbReference>
<reference evidence="7" key="1">
    <citation type="submission" date="2016-11" db="EMBL/GenBank/DDBJ databases">
        <authorList>
            <person name="Varghese N."/>
            <person name="Submissions S."/>
        </authorList>
    </citation>
    <scope>NUCLEOTIDE SEQUENCE [LARGE SCALE GENOMIC DNA]</scope>
    <source>
        <strain evidence="7">DSM 19859</strain>
    </source>
</reference>
<dbReference type="InterPro" id="IPR046335">
    <property type="entry name" value="LacI/GalR-like_sensor"/>
</dbReference>
<dbReference type="Gene3D" id="3.40.50.2300">
    <property type="match status" value="2"/>
</dbReference>
<evidence type="ECO:0000313" key="8">
    <source>
        <dbReference type="Proteomes" id="UP000290037"/>
    </source>
</evidence>
<dbReference type="SMART" id="SM00354">
    <property type="entry name" value="HTH_LACI"/>
    <property type="match status" value="1"/>
</dbReference>
<evidence type="ECO:0000313" key="5">
    <source>
        <dbReference type="EMBL" id="RXG28659.1"/>
    </source>
</evidence>
<evidence type="ECO:0000313" key="7">
    <source>
        <dbReference type="Proteomes" id="UP000184240"/>
    </source>
</evidence>
<dbReference type="InterPro" id="IPR010982">
    <property type="entry name" value="Lambda_DNA-bd_dom_sf"/>
</dbReference>
<dbReference type="EMBL" id="FQXT01000001">
    <property type="protein sequence ID" value="SHH50105.1"/>
    <property type="molecule type" value="Genomic_DNA"/>
</dbReference>
<accession>A0A1M5TH03</accession>
<dbReference type="AlphaFoldDB" id="A0A1M5TH03"/>
<proteinExistence type="predicted"/>
<dbReference type="EMBL" id="QOVN01000004">
    <property type="protein sequence ID" value="RXG28659.1"/>
    <property type="molecule type" value="Genomic_DNA"/>
</dbReference>
<keyword evidence="1" id="KW-0805">Transcription regulation</keyword>
<name>A0A1M5TH03_9FLAO</name>
<evidence type="ECO:0000256" key="2">
    <source>
        <dbReference type="ARBA" id="ARBA00023125"/>
    </source>
</evidence>
<evidence type="ECO:0000256" key="3">
    <source>
        <dbReference type="ARBA" id="ARBA00023163"/>
    </source>
</evidence>
<dbReference type="PANTHER" id="PTHR30146:SF154">
    <property type="entry name" value="TRANSCRIPTION REGULATOR, MEMBER OF GALR FAMILY"/>
    <property type="match status" value="1"/>
</dbReference>
<dbReference type="InterPro" id="IPR028082">
    <property type="entry name" value="Peripla_BP_I"/>
</dbReference>
<dbReference type="SUPFAM" id="SSF53822">
    <property type="entry name" value="Periplasmic binding protein-like I"/>
    <property type="match status" value="1"/>
</dbReference>
<dbReference type="STRING" id="573501.SAMN04487999_0355"/>
<dbReference type="CDD" id="cd01392">
    <property type="entry name" value="HTH_LacI"/>
    <property type="match status" value="1"/>
</dbReference>
<dbReference type="Pfam" id="PF00356">
    <property type="entry name" value="LacI"/>
    <property type="match status" value="1"/>
</dbReference>
<dbReference type="SUPFAM" id="SSF47413">
    <property type="entry name" value="lambda repressor-like DNA-binding domains"/>
    <property type="match status" value="1"/>
</dbReference>
<protein>
    <submittedName>
        <fullName evidence="5">LacI family transcriptional regulator</fullName>
    </submittedName>
    <submittedName>
        <fullName evidence="6">Transcriptional regulator, LacI family</fullName>
    </submittedName>
</protein>
<dbReference type="PANTHER" id="PTHR30146">
    <property type="entry name" value="LACI-RELATED TRANSCRIPTIONAL REPRESSOR"/>
    <property type="match status" value="1"/>
</dbReference>
<dbReference type="Proteomes" id="UP000290037">
    <property type="component" value="Unassembled WGS sequence"/>
</dbReference>